<accession>A0A9P7Z9F9</accession>
<proteinExistence type="predicted"/>
<evidence type="ECO:0000256" key="2">
    <source>
        <dbReference type="SAM" id="SignalP"/>
    </source>
</evidence>
<dbReference type="OrthoDB" id="4781at2759"/>
<dbReference type="AlphaFoldDB" id="A0A9P7Z9F9"/>
<name>A0A9P7Z9F9_9HELO</name>
<keyword evidence="5" id="KW-1185">Reference proteome</keyword>
<evidence type="ECO:0000313" key="4">
    <source>
        <dbReference type="EMBL" id="KAG9247338.1"/>
    </source>
</evidence>
<dbReference type="InterPro" id="IPR013320">
    <property type="entry name" value="ConA-like_dom_sf"/>
</dbReference>
<keyword evidence="2" id="KW-0732">Signal</keyword>
<dbReference type="GO" id="GO:0016757">
    <property type="term" value="F:glycosyltransferase activity"/>
    <property type="evidence" value="ECO:0007669"/>
    <property type="project" value="TreeGrafter"/>
</dbReference>
<feature type="signal peptide" evidence="2">
    <location>
        <begin position="1"/>
        <end position="20"/>
    </location>
</feature>
<dbReference type="PANTHER" id="PTHR10963">
    <property type="entry name" value="GLYCOSYL HYDROLASE-RELATED"/>
    <property type="match status" value="1"/>
</dbReference>
<feature type="domain" description="GH16" evidence="3">
    <location>
        <begin position="27"/>
        <end position="260"/>
    </location>
</feature>
<dbReference type="GO" id="GO:0005975">
    <property type="term" value="P:carbohydrate metabolic process"/>
    <property type="evidence" value="ECO:0007669"/>
    <property type="project" value="InterPro"/>
</dbReference>
<dbReference type="GO" id="GO:0031505">
    <property type="term" value="P:fungal-type cell wall organization"/>
    <property type="evidence" value="ECO:0007669"/>
    <property type="project" value="TreeGrafter"/>
</dbReference>
<keyword evidence="4" id="KW-0378">Hydrolase</keyword>
<evidence type="ECO:0000256" key="1">
    <source>
        <dbReference type="SAM" id="MobiDB-lite"/>
    </source>
</evidence>
<dbReference type="GO" id="GO:0009277">
    <property type="term" value="C:fungal-type cell wall"/>
    <property type="evidence" value="ECO:0007669"/>
    <property type="project" value="TreeGrafter"/>
</dbReference>
<dbReference type="Proteomes" id="UP000887226">
    <property type="component" value="Unassembled WGS sequence"/>
</dbReference>
<evidence type="ECO:0000313" key="5">
    <source>
        <dbReference type="Proteomes" id="UP000887226"/>
    </source>
</evidence>
<dbReference type="EMBL" id="MU253775">
    <property type="protein sequence ID" value="KAG9247338.1"/>
    <property type="molecule type" value="Genomic_DNA"/>
</dbReference>
<comment type="caution">
    <text evidence="4">The sequence shown here is derived from an EMBL/GenBank/DDBJ whole genome shotgun (WGS) entry which is preliminary data.</text>
</comment>
<dbReference type="SUPFAM" id="SSF49899">
    <property type="entry name" value="Concanavalin A-like lectins/glucanases"/>
    <property type="match status" value="1"/>
</dbReference>
<dbReference type="Gene3D" id="2.60.120.200">
    <property type="match status" value="1"/>
</dbReference>
<reference evidence="4" key="1">
    <citation type="journal article" date="2021" name="IMA Fungus">
        <title>Genomic characterization of three marine fungi, including Emericellopsis atlantica sp. nov. with signatures of a generalist lifestyle and marine biomass degradation.</title>
        <authorList>
            <person name="Hagestad O.C."/>
            <person name="Hou L."/>
            <person name="Andersen J.H."/>
            <person name="Hansen E.H."/>
            <person name="Altermark B."/>
            <person name="Li C."/>
            <person name="Kuhnert E."/>
            <person name="Cox R.J."/>
            <person name="Crous P.W."/>
            <person name="Spatafora J.W."/>
            <person name="Lail K."/>
            <person name="Amirebrahimi M."/>
            <person name="Lipzen A."/>
            <person name="Pangilinan J."/>
            <person name="Andreopoulos W."/>
            <person name="Hayes R.D."/>
            <person name="Ng V."/>
            <person name="Grigoriev I.V."/>
            <person name="Jackson S.A."/>
            <person name="Sutton T.D.S."/>
            <person name="Dobson A.D.W."/>
            <person name="Rama T."/>
        </authorList>
    </citation>
    <scope>NUCLEOTIDE SEQUENCE</scope>
    <source>
        <strain evidence="4">TRa3180A</strain>
    </source>
</reference>
<dbReference type="InterPro" id="IPR050546">
    <property type="entry name" value="Glycosyl_Hydrlase_16"/>
</dbReference>
<dbReference type="PROSITE" id="PS51257">
    <property type="entry name" value="PROKAR_LIPOPROTEIN"/>
    <property type="match status" value="1"/>
</dbReference>
<dbReference type="Pfam" id="PF00722">
    <property type="entry name" value="Glyco_hydro_16"/>
    <property type="match status" value="1"/>
</dbReference>
<evidence type="ECO:0000259" key="3">
    <source>
        <dbReference type="PROSITE" id="PS51762"/>
    </source>
</evidence>
<organism evidence="4 5">
    <name type="scientific">Calycina marina</name>
    <dbReference type="NCBI Taxonomy" id="1763456"/>
    <lineage>
        <taxon>Eukaryota</taxon>
        <taxon>Fungi</taxon>
        <taxon>Dikarya</taxon>
        <taxon>Ascomycota</taxon>
        <taxon>Pezizomycotina</taxon>
        <taxon>Leotiomycetes</taxon>
        <taxon>Helotiales</taxon>
        <taxon>Pezizellaceae</taxon>
        <taxon>Calycina</taxon>
    </lineage>
</organism>
<gene>
    <name evidence="4" type="ORF">BJ878DRAFT_454538</name>
</gene>
<dbReference type="PROSITE" id="PS51762">
    <property type="entry name" value="GH16_2"/>
    <property type="match status" value="1"/>
</dbReference>
<feature type="chain" id="PRO_5040312292" evidence="2">
    <location>
        <begin position="21"/>
        <end position="393"/>
    </location>
</feature>
<feature type="compositionally biased region" description="Low complexity" evidence="1">
    <location>
        <begin position="326"/>
        <end position="368"/>
    </location>
</feature>
<dbReference type="GO" id="GO:0004553">
    <property type="term" value="F:hydrolase activity, hydrolyzing O-glycosyl compounds"/>
    <property type="evidence" value="ECO:0007669"/>
    <property type="project" value="InterPro"/>
</dbReference>
<feature type="region of interest" description="Disordered" evidence="1">
    <location>
        <begin position="326"/>
        <end position="372"/>
    </location>
</feature>
<sequence>MFTKALSATVLLSTLSLVQAQTFSSCNPTENSSCPDDAALGGVQTTDFSQASSDWTELTGTTLTYSDDGALFTIEALLEAPTIQSNKYIMFGAVSAVMKASDGDSIVSSFILESDDLDEIDWEWLGNEPTQVQTNFFGKGDTSTYDRGVTYTISNDTVTTFVNYTIEWTAEKIVWSLGVPDSGTSTVMRTLLATDSLTINQTRYPQTPMIVKMGNWIACPDSSDTDLAGTCEWAGAAWNGDDVPYTMTVKSVTISDYGCGNSSNPYKYTDMTGDASSITPSGYCAGPLKNTDTSASSDSSVSAATSTGTVKDGVFVESSTSLGSATATGSDAAATGDSSTSVSLSTTTTSGSSVTTSASAQVSDSAAGKPKHKMGALDAGVMVLGLGIGYLVM</sequence>
<dbReference type="InterPro" id="IPR000757">
    <property type="entry name" value="Beta-glucanase-like"/>
</dbReference>
<dbReference type="PANTHER" id="PTHR10963:SF68">
    <property type="entry name" value="GLYCOSIDASE CRH1-RELATED"/>
    <property type="match status" value="1"/>
</dbReference>
<protein>
    <submittedName>
        <fullName evidence="4">Glycoside hydrolase family 16 protein</fullName>
    </submittedName>
</protein>